<dbReference type="Proteomes" id="UP000288197">
    <property type="component" value="Unassembled WGS sequence"/>
</dbReference>
<keyword evidence="2" id="KW-0808">Transferase</keyword>
<dbReference type="InterPro" id="IPR029068">
    <property type="entry name" value="Glyas_Bleomycin-R_OHBP_Dase"/>
</dbReference>
<keyword evidence="3" id="KW-1185">Reference proteome</keyword>
<evidence type="ECO:0000313" key="3">
    <source>
        <dbReference type="Proteomes" id="UP000288197"/>
    </source>
</evidence>
<sequence length="135" mass="15619">MSKSTTISHMTFIVKDIEKSAQLFIQLLGAKEVYDSHAKNFSLSHEKFLLIDDLWIALMEGDSLSEKPYNHIAFKIDEADFNTYLEKIEALGLEIKDGRSRIAAESKSIYFYDYDNHLFELHTGTLEERLKGYCE</sequence>
<name>A0A369B261_9ENTE</name>
<proteinExistence type="predicted"/>
<evidence type="ECO:0000256" key="1">
    <source>
        <dbReference type="ARBA" id="ARBA00022723"/>
    </source>
</evidence>
<protein>
    <submittedName>
        <fullName evidence="2">FosX/FosE/FosI family fosfomycin resistance thiol transferase</fullName>
    </submittedName>
</protein>
<organism evidence="2 3">
    <name type="scientific">Vagococcus fluvialis</name>
    <dbReference type="NCBI Taxonomy" id="2738"/>
    <lineage>
        <taxon>Bacteria</taxon>
        <taxon>Bacillati</taxon>
        <taxon>Bacillota</taxon>
        <taxon>Bacilli</taxon>
        <taxon>Lactobacillales</taxon>
        <taxon>Enterococcaceae</taxon>
        <taxon>Vagococcus</taxon>
    </lineage>
</organism>
<gene>
    <name evidence="2" type="ORF">CBF32_04660</name>
</gene>
<dbReference type="InterPro" id="IPR051332">
    <property type="entry name" value="Fosfomycin_Res_Enzymes"/>
</dbReference>
<dbReference type="Pfam" id="PF00903">
    <property type="entry name" value="Glyoxalase"/>
    <property type="match status" value="1"/>
</dbReference>
<comment type="caution">
    <text evidence="2">The sequence shown here is derived from an EMBL/GenBank/DDBJ whole genome shotgun (WGS) entry which is preliminary data.</text>
</comment>
<dbReference type="RefSeq" id="WP_114288980.1">
    <property type="nucleotide sequence ID" value="NZ_JARQBB010000003.1"/>
</dbReference>
<dbReference type="PANTHER" id="PTHR36113:SF6">
    <property type="entry name" value="FOSFOMYCIN RESISTANCE PROTEIN FOSX"/>
    <property type="match status" value="1"/>
</dbReference>
<accession>A0A369B261</accession>
<dbReference type="EMBL" id="NGJX01000003">
    <property type="protein sequence ID" value="RSU03967.1"/>
    <property type="molecule type" value="Genomic_DNA"/>
</dbReference>
<reference evidence="2 3" key="1">
    <citation type="submission" date="2017-05" db="EMBL/GenBank/DDBJ databases">
        <title>Vagococcus spp. assemblies.</title>
        <authorList>
            <person name="Gulvik C.A."/>
        </authorList>
    </citation>
    <scope>NUCLEOTIDE SEQUENCE [LARGE SCALE GENOMIC DNA]</scope>
    <source>
        <strain evidence="2 3">NCFB 2497</strain>
    </source>
</reference>
<dbReference type="InterPro" id="IPR037523">
    <property type="entry name" value="VOC_core"/>
</dbReference>
<dbReference type="GO" id="GO:0046872">
    <property type="term" value="F:metal ion binding"/>
    <property type="evidence" value="ECO:0007669"/>
    <property type="project" value="UniProtKB-KW"/>
</dbReference>
<dbReference type="GeneID" id="63145756"/>
<dbReference type="PROSITE" id="PS51819">
    <property type="entry name" value="VOC"/>
    <property type="match status" value="1"/>
</dbReference>
<dbReference type="GO" id="GO:0016740">
    <property type="term" value="F:transferase activity"/>
    <property type="evidence" value="ECO:0007669"/>
    <property type="project" value="UniProtKB-KW"/>
</dbReference>
<dbReference type="AlphaFoldDB" id="A0A369B261"/>
<evidence type="ECO:0000313" key="2">
    <source>
        <dbReference type="EMBL" id="RSU03967.1"/>
    </source>
</evidence>
<dbReference type="InterPro" id="IPR004360">
    <property type="entry name" value="Glyas_Fos-R_dOase_dom"/>
</dbReference>
<keyword evidence="1" id="KW-0479">Metal-binding</keyword>
<dbReference type="OrthoDB" id="192739at2"/>
<dbReference type="Gene3D" id="3.10.180.10">
    <property type="entry name" value="2,3-Dihydroxybiphenyl 1,2-Dioxygenase, domain 1"/>
    <property type="match status" value="1"/>
</dbReference>
<dbReference type="NCBIfam" id="NF000222">
    <property type="entry name" value="FosX"/>
    <property type="match status" value="1"/>
</dbReference>
<dbReference type="SUPFAM" id="SSF54593">
    <property type="entry name" value="Glyoxalase/Bleomycin resistance protein/Dihydroxybiphenyl dioxygenase"/>
    <property type="match status" value="1"/>
</dbReference>
<dbReference type="PANTHER" id="PTHR36113">
    <property type="entry name" value="LYASE, PUTATIVE-RELATED-RELATED"/>
    <property type="match status" value="1"/>
</dbReference>